<evidence type="ECO:0000256" key="4">
    <source>
        <dbReference type="ARBA" id="ARBA00023172"/>
    </source>
</evidence>
<evidence type="ECO:0000313" key="8">
    <source>
        <dbReference type="EMBL" id="NMQ20861.1"/>
    </source>
</evidence>
<evidence type="ECO:0000256" key="5">
    <source>
        <dbReference type="PROSITE-ProRule" id="PRU01248"/>
    </source>
</evidence>
<dbReference type="Proteomes" id="UP000760480">
    <property type="component" value="Unassembled WGS sequence"/>
</dbReference>
<keyword evidence="1" id="KW-0159">Chromosome partition</keyword>
<dbReference type="Pfam" id="PF00589">
    <property type="entry name" value="Phage_integrase"/>
    <property type="match status" value="1"/>
</dbReference>
<dbReference type="Gene3D" id="1.10.443.10">
    <property type="entry name" value="Intergrase catalytic core"/>
    <property type="match status" value="1"/>
</dbReference>
<accession>A0ABX1TN92</accession>
<dbReference type="PROSITE" id="PS51900">
    <property type="entry name" value="CB"/>
    <property type="match status" value="1"/>
</dbReference>
<evidence type="ECO:0000259" key="6">
    <source>
        <dbReference type="PROSITE" id="PS51898"/>
    </source>
</evidence>
<protein>
    <submittedName>
        <fullName evidence="8">Integrase</fullName>
    </submittedName>
</protein>
<feature type="domain" description="Core-binding (CB)" evidence="7">
    <location>
        <begin position="29"/>
        <end position="106"/>
    </location>
</feature>
<comment type="caution">
    <text evidence="8">The sequence shown here is derived from an EMBL/GenBank/DDBJ whole genome shotgun (WGS) entry which is preliminary data.</text>
</comment>
<dbReference type="InterPro" id="IPR011010">
    <property type="entry name" value="DNA_brk_join_enz"/>
</dbReference>
<dbReference type="RefSeq" id="WP_169250130.1">
    <property type="nucleotide sequence ID" value="NZ_SPMZ01000066.1"/>
</dbReference>
<dbReference type="InterPro" id="IPR050090">
    <property type="entry name" value="Tyrosine_recombinase_XerCD"/>
</dbReference>
<name>A0ABX1TN92_9GAMM</name>
<reference evidence="8 9" key="1">
    <citation type="submission" date="2019-03" db="EMBL/GenBank/DDBJ databases">
        <title>Metabolic reconstructions from genomes of highly enriched 'Candidatus Accumulibacter' and 'Candidatus Competibacter' bioreactor populations.</title>
        <authorList>
            <person name="Annavajhala M.K."/>
            <person name="Welles L."/>
            <person name="Abbas B."/>
            <person name="Sorokin D."/>
            <person name="Park H."/>
            <person name="Van Loosdrecht M."/>
            <person name="Chandran K."/>
        </authorList>
    </citation>
    <scope>NUCLEOTIDE SEQUENCE [LARGE SCALE GENOMIC DNA]</scope>
    <source>
        <strain evidence="8 9">SBR_G</strain>
    </source>
</reference>
<dbReference type="PANTHER" id="PTHR30349:SF81">
    <property type="entry name" value="TYROSINE RECOMBINASE XERC"/>
    <property type="match status" value="1"/>
</dbReference>
<dbReference type="InterPro" id="IPR013762">
    <property type="entry name" value="Integrase-like_cat_sf"/>
</dbReference>
<keyword evidence="9" id="KW-1185">Reference proteome</keyword>
<evidence type="ECO:0000256" key="3">
    <source>
        <dbReference type="ARBA" id="ARBA00023125"/>
    </source>
</evidence>
<dbReference type="PANTHER" id="PTHR30349">
    <property type="entry name" value="PHAGE INTEGRASE-RELATED"/>
    <property type="match status" value="1"/>
</dbReference>
<dbReference type="SUPFAM" id="SSF56349">
    <property type="entry name" value="DNA breaking-rejoining enzymes"/>
    <property type="match status" value="1"/>
</dbReference>
<keyword evidence="3 5" id="KW-0238">DNA-binding</keyword>
<keyword evidence="4" id="KW-0233">DNA recombination</keyword>
<dbReference type="EMBL" id="SPMZ01000066">
    <property type="protein sequence ID" value="NMQ20861.1"/>
    <property type="molecule type" value="Genomic_DNA"/>
</dbReference>
<sequence>MSAIQPATESALSNRPLTAAEFQGLAEVPRELEWFANITNAKTRRAYQFDVRDFTRFVGIVRPEEFRSVTRAHLIAWRKDMETRKLAPSTIRRKLSAISSLFDYLCEHNAVPHNPVDGVKRPKANHYEGLTPALGDAQARALLDAPPATTLKGQRDRAILATLLYHGLRREELCKLRVRDLQQREGVLHFRIEGKGDKIRFVPVAVKAARLIKEYLEVAGHGQDLPGPLFRPVKNNTTGTLNKPLNPASVYQEIVRRYGKQVGINAEVHGFCVHSLRATAATNALAHNADIAKVQEWLGHANVSTTRLYDKRQHRPEDSPTFRVDY</sequence>
<dbReference type="InterPro" id="IPR004107">
    <property type="entry name" value="Integrase_SAM-like_N"/>
</dbReference>
<dbReference type="InterPro" id="IPR010998">
    <property type="entry name" value="Integrase_recombinase_N"/>
</dbReference>
<evidence type="ECO:0000256" key="2">
    <source>
        <dbReference type="ARBA" id="ARBA00022908"/>
    </source>
</evidence>
<dbReference type="Gene3D" id="1.10.150.130">
    <property type="match status" value="1"/>
</dbReference>
<feature type="domain" description="Tyr recombinase" evidence="6">
    <location>
        <begin position="129"/>
        <end position="326"/>
    </location>
</feature>
<dbReference type="InterPro" id="IPR044068">
    <property type="entry name" value="CB"/>
</dbReference>
<organism evidence="8 9">
    <name type="scientific">Candidatus Competibacter phosphatis</name>
    <dbReference type="NCBI Taxonomy" id="221280"/>
    <lineage>
        <taxon>Bacteria</taxon>
        <taxon>Pseudomonadati</taxon>
        <taxon>Pseudomonadota</taxon>
        <taxon>Gammaproteobacteria</taxon>
        <taxon>Candidatus Competibacteraceae</taxon>
        <taxon>Candidatus Competibacter</taxon>
    </lineage>
</organism>
<dbReference type="PROSITE" id="PS51898">
    <property type="entry name" value="TYR_RECOMBINASE"/>
    <property type="match status" value="1"/>
</dbReference>
<proteinExistence type="predicted"/>
<dbReference type="Pfam" id="PF02899">
    <property type="entry name" value="Phage_int_SAM_1"/>
    <property type="match status" value="1"/>
</dbReference>
<dbReference type="InterPro" id="IPR002104">
    <property type="entry name" value="Integrase_catalytic"/>
</dbReference>
<evidence type="ECO:0000259" key="7">
    <source>
        <dbReference type="PROSITE" id="PS51900"/>
    </source>
</evidence>
<evidence type="ECO:0000313" key="9">
    <source>
        <dbReference type="Proteomes" id="UP000760480"/>
    </source>
</evidence>
<keyword evidence="2" id="KW-0229">DNA integration</keyword>
<gene>
    <name evidence="8" type="ORF">E4P82_17690</name>
</gene>
<evidence type="ECO:0000256" key="1">
    <source>
        <dbReference type="ARBA" id="ARBA00022829"/>
    </source>
</evidence>